<dbReference type="Pfam" id="PF21115">
    <property type="entry name" value="UBA_BRSK"/>
    <property type="match status" value="1"/>
</dbReference>
<evidence type="ECO:0000259" key="12">
    <source>
        <dbReference type="Pfam" id="PF21115"/>
    </source>
</evidence>
<dbReference type="Gene3D" id="1.10.510.10">
    <property type="entry name" value="Transferase(Phosphotransferase) domain 1"/>
    <property type="match status" value="1"/>
</dbReference>
<evidence type="ECO:0000256" key="4">
    <source>
        <dbReference type="ARBA" id="ARBA00022527"/>
    </source>
</evidence>
<evidence type="ECO:0000256" key="7">
    <source>
        <dbReference type="ARBA" id="ARBA00022777"/>
    </source>
</evidence>
<comment type="catalytic activity">
    <reaction evidence="10">
        <text>L-seryl-[protein] + ATP = O-phospho-L-seryl-[protein] + ADP + H(+)</text>
        <dbReference type="Rhea" id="RHEA:17989"/>
        <dbReference type="Rhea" id="RHEA-COMP:9863"/>
        <dbReference type="Rhea" id="RHEA-COMP:11604"/>
        <dbReference type="ChEBI" id="CHEBI:15378"/>
        <dbReference type="ChEBI" id="CHEBI:29999"/>
        <dbReference type="ChEBI" id="CHEBI:30616"/>
        <dbReference type="ChEBI" id="CHEBI:83421"/>
        <dbReference type="ChEBI" id="CHEBI:456216"/>
        <dbReference type="EC" id="2.7.11.1"/>
    </reaction>
</comment>
<keyword evidence="4" id="KW-0723">Serine/threonine-protein kinase</keyword>
<feature type="compositionally biased region" description="Basic and acidic residues" evidence="11">
    <location>
        <begin position="103"/>
        <end position="119"/>
    </location>
</feature>
<keyword evidence="8" id="KW-0460">Magnesium</keyword>
<keyword evidence="5" id="KW-0808">Transferase</keyword>
<feature type="domain" description="BRSK1/2-like UBA" evidence="12">
    <location>
        <begin position="50"/>
        <end position="92"/>
    </location>
</feature>
<evidence type="ECO:0000256" key="3">
    <source>
        <dbReference type="ARBA" id="ARBA00012513"/>
    </source>
</evidence>
<dbReference type="Proteomes" id="UP001634394">
    <property type="component" value="Unassembled WGS sequence"/>
</dbReference>
<name>A0ABD3TYT7_SINWO</name>
<evidence type="ECO:0000256" key="8">
    <source>
        <dbReference type="ARBA" id="ARBA00022842"/>
    </source>
</evidence>
<keyword evidence="14" id="KW-1185">Reference proteome</keyword>
<keyword evidence="6" id="KW-0479">Metal-binding</keyword>
<dbReference type="EC" id="2.7.11.1" evidence="3"/>
<protein>
    <recommendedName>
        <fullName evidence="3">non-specific serine/threonine protein kinase</fullName>
        <ecNumber evidence="3">2.7.11.1</ecNumber>
    </recommendedName>
</protein>
<evidence type="ECO:0000256" key="2">
    <source>
        <dbReference type="ARBA" id="ARBA00006234"/>
    </source>
</evidence>
<evidence type="ECO:0000256" key="6">
    <source>
        <dbReference type="ARBA" id="ARBA00022723"/>
    </source>
</evidence>
<evidence type="ECO:0000313" key="14">
    <source>
        <dbReference type="Proteomes" id="UP001634394"/>
    </source>
</evidence>
<evidence type="ECO:0000256" key="9">
    <source>
        <dbReference type="ARBA" id="ARBA00047899"/>
    </source>
</evidence>
<gene>
    <name evidence="13" type="ORF">ACJMK2_019665</name>
</gene>
<dbReference type="GO" id="GO:0046872">
    <property type="term" value="F:metal ion binding"/>
    <property type="evidence" value="ECO:0007669"/>
    <property type="project" value="UniProtKB-KW"/>
</dbReference>
<dbReference type="CDD" id="cd14340">
    <property type="entry name" value="UBA_BRSK"/>
    <property type="match status" value="1"/>
</dbReference>
<proteinExistence type="inferred from homology"/>
<evidence type="ECO:0000256" key="11">
    <source>
        <dbReference type="SAM" id="MobiDB-lite"/>
    </source>
</evidence>
<dbReference type="AlphaFoldDB" id="A0ABD3TYT7"/>
<evidence type="ECO:0000256" key="1">
    <source>
        <dbReference type="ARBA" id="ARBA00001946"/>
    </source>
</evidence>
<organism evidence="13 14">
    <name type="scientific">Sinanodonta woodiana</name>
    <name type="common">Chinese pond mussel</name>
    <name type="synonym">Anodonta woodiana</name>
    <dbReference type="NCBI Taxonomy" id="1069815"/>
    <lineage>
        <taxon>Eukaryota</taxon>
        <taxon>Metazoa</taxon>
        <taxon>Spiralia</taxon>
        <taxon>Lophotrochozoa</taxon>
        <taxon>Mollusca</taxon>
        <taxon>Bivalvia</taxon>
        <taxon>Autobranchia</taxon>
        <taxon>Heteroconchia</taxon>
        <taxon>Palaeoheterodonta</taxon>
        <taxon>Unionida</taxon>
        <taxon>Unionoidea</taxon>
        <taxon>Unionidae</taxon>
        <taxon>Unioninae</taxon>
        <taxon>Sinanodonta</taxon>
    </lineage>
</organism>
<dbReference type="EMBL" id="JBJQND010000017">
    <property type="protein sequence ID" value="KAL3841538.1"/>
    <property type="molecule type" value="Genomic_DNA"/>
</dbReference>
<dbReference type="GO" id="GO:0004674">
    <property type="term" value="F:protein serine/threonine kinase activity"/>
    <property type="evidence" value="ECO:0007669"/>
    <property type="project" value="UniProtKB-KW"/>
</dbReference>
<comment type="cofactor">
    <cofactor evidence="1">
        <name>Mg(2+)</name>
        <dbReference type="ChEBI" id="CHEBI:18420"/>
    </cofactor>
</comment>
<evidence type="ECO:0000256" key="5">
    <source>
        <dbReference type="ARBA" id="ARBA00022679"/>
    </source>
</evidence>
<evidence type="ECO:0000313" key="13">
    <source>
        <dbReference type="EMBL" id="KAL3841538.1"/>
    </source>
</evidence>
<feature type="region of interest" description="Disordered" evidence="11">
    <location>
        <begin position="98"/>
        <end position="128"/>
    </location>
</feature>
<sequence length="128" mass="14718">MVEVDPDKRLTLEEIHHHPWVIMDCPGLELEMPVVQVVQTSIIPSVEDLDPDVLSTMNSLQCFKDKDKLIEELLSIKHNTEKVVYFLLLDRKLRNPSTEDELDVRHRSESADPPRKRIDAVQLNGQPG</sequence>
<reference evidence="13 14" key="1">
    <citation type="submission" date="2024-11" db="EMBL/GenBank/DDBJ databases">
        <title>Chromosome-level genome assembly of the freshwater bivalve Anodonta woodiana.</title>
        <authorList>
            <person name="Chen X."/>
        </authorList>
    </citation>
    <scope>NUCLEOTIDE SEQUENCE [LARGE SCALE GENOMIC DNA]</scope>
    <source>
        <strain evidence="13">MN2024</strain>
        <tissue evidence="13">Gills</tissue>
    </source>
</reference>
<keyword evidence="7" id="KW-0418">Kinase</keyword>
<comment type="catalytic activity">
    <reaction evidence="9">
        <text>L-threonyl-[protein] + ATP = O-phospho-L-threonyl-[protein] + ADP + H(+)</text>
        <dbReference type="Rhea" id="RHEA:46608"/>
        <dbReference type="Rhea" id="RHEA-COMP:11060"/>
        <dbReference type="Rhea" id="RHEA-COMP:11605"/>
        <dbReference type="ChEBI" id="CHEBI:15378"/>
        <dbReference type="ChEBI" id="CHEBI:30013"/>
        <dbReference type="ChEBI" id="CHEBI:30616"/>
        <dbReference type="ChEBI" id="CHEBI:61977"/>
        <dbReference type="ChEBI" id="CHEBI:456216"/>
        <dbReference type="EC" id="2.7.11.1"/>
    </reaction>
</comment>
<comment type="caution">
    <text evidence="13">The sequence shown here is derived from an EMBL/GenBank/DDBJ whole genome shotgun (WGS) entry which is preliminary data.</text>
</comment>
<comment type="similarity">
    <text evidence="2">Belongs to the protein kinase superfamily. CAMK Ser/Thr protein kinase family. SNF1 subfamily.</text>
</comment>
<evidence type="ECO:0000256" key="10">
    <source>
        <dbReference type="ARBA" id="ARBA00048679"/>
    </source>
</evidence>
<dbReference type="InterPro" id="IPR048622">
    <property type="entry name" value="BRSK1_2-like_UBA"/>
</dbReference>
<accession>A0ABD3TYT7</accession>